<evidence type="ECO:0000313" key="1">
    <source>
        <dbReference type="EMBL" id="GAU22564.1"/>
    </source>
</evidence>
<evidence type="ECO:0000313" key="2">
    <source>
        <dbReference type="Proteomes" id="UP000242715"/>
    </source>
</evidence>
<dbReference type="Proteomes" id="UP000242715">
    <property type="component" value="Unassembled WGS sequence"/>
</dbReference>
<reference evidence="2" key="1">
    <citation type="journal article" date="2017" name="Front. Plant Sci.">
        <title>Climate Clever Clovers: New Paradigm to Reduce the Environmental Footprint of Ruminants by Breeding Low Methanogenic Forages Utilizing Haplotype Variation.</title>
        <authorList>
            <person name="Kaur P."/>
            <person name="Appels R."/>
            <person name="Bayer P.E."/>
            <person name="Keeble-Gagnere G."/>
            <person name="Wang J."/>
            <person name="Hirakawa H."/>
            <person name="Shirasawa K."/>
            <person name="Vercoe P."/>
            <person name="Stefanova K."/>
            <person name="Durmic Z."/>
            <person name="Nichols P."/>
            <person name="Revell C."/>
            <person name="Isobe S.N."/>
            <person name="Edwards D."/>
            <person name="Erskine W."/>
        </authorList>
    </citation>
    <scope>NUCLEOTIDE SEQUENCE [LARGE SCALE GENOMIC DNA]</scope>
    <source>
        <strain evidence="2">cv. Daliak</strain>
    </source>
</reference>
<name>A0A2Z6LT34_TRISU</name>
<keyword evidence="2" id="KW-1185">Reference proteome</keyword>
<dbReference type="AlphaFoldDB" id="A0A2Z6LT34"/>
<protein>
    <submittedName>
        <fullName evidence="1">Uncharacterized protein</fullName>
    </submittedName>
</protein>
<gene>
    <name evidence="1" type="ORF">TSUD_93320</name>
</gene>
<proteinExistence type="predicted"/>
<sequence length="87" mass="9512">MEAYPPAIDHHSDLPLPPPSIVLHWKRGASVHRLKPTSRPEDEFMIANASVLGLAPAGEARSTALCRDESDFSLIDGDFARYACTSH</sequence>
<accession>A0A2Z6LT34</accession>
<dbReference type="EMBL" id="DF973249">
    <property type="protein sequence ID" value="GAU22564.1"/>
    <property type="molecule type" value="Genomic_DNA"/>
</dbReference>
<organism evidence="1 2">
    <name type="scientific">Trifolium subterraneum</name>
    <name type="common">Subterranean clover</name>
    <dbReference type="NCBI Taxonomy" id="3900"/>
    <lineage>
        <taxon>Eukaryota</taxon>
        <taxon>Viridiplantae</taxon>
        <taxon>Streptophyta</taxon>
        <taxon>Embryophyta</taxon>
        <taxon>Tracheophyta</taxon>
        <taxon>Spermatophyta</taxon>
        <taxon>Magnoliopsida</taxon>
        <taxon>eudicotyledons</taxon>
        <taxon>Gunneridae</taxon>
        <taxon>Pentapetalae</taxon>
        <taxon>rosids</taxon>
        <taxon>fabids</taxon>
        <taxon>Fabales</taxon>
        <taxon>Fabaceae</taxon>
        <taxon>Papilionoideae</taxon>
        <taxon>50 kb inversion clade</taxon>
        <taxon>NPAAA clade</taxon>
        <taxon>Hologalegina</taxon>
        <taxon>IRL clade</taxon>
        <taxon>Trifolieae</taxon>
        <taxon>Trifolium</taxon>
    </lineage>
</organism>